<feature type="region of interest" description="Disordered" evidence="1">
    <location>
        <begin position="1030"/>
        <end position="1092"/>
    </location>
</feature>
<gene>
    <name evidence="2" type="ORF">ODALV1_LOCUS19601</name>
</gene>
<proteinExistence type="predicted"/>
<evidence type="ECO:0000313" key="2">
    <source>
        <dbReference type="EMBL" id="CAL8121934.1"/>
    </source>
</evidence>
<feature type="region of interest" description="Disordered" evidence="1">
    <location>
        <begin position="17"/>
        <end position="38"/>
    </location>
</feature>
<evidence type="ECO:0000256" key="1">
    <source>
        <dbReference type="SAM" id="MobiDB-lite"/>
    </source>
</evidence>
<feature type="region of interest" description="Disordered" evidence="1">
    <location>
        <begin position="795"/>
        <end position="818"/>
    </location>
</feature>
<feature type="compositionally biased region" description="Polar residues" evidence="1">
    <location>
        <begin position="796"/>
        <end position="810"/>
    </location>
</feature>
<feature type="compositionally biased region" description="Low complexity" evidence="1">
    <location>
        <begin position="1164"/>
        <end position="1178"/>
    </location>
</feature>
<evidence type="ECO:0000313" key="3">
    <source>
        <dbReference type="Proteomes" id="UP001642540"/>
    </source>
</evidence>
<accession>A0ABP1R7E6</accession>
<feature type="region of interest" description="Disordered" evidence="1">
    <location>
        <begin position="1161"/>
        <end position="1185"/>
    </location>
</feature>
<evidence type="ECO:0008006" key="4">
    <source>
        <dbReference type="Google" id="ProtNLM"/>
    </source>
</evidence>
<feature type="region of interest" description="Disordered" evidence="1">
    <location>
        <begin position="476"/>
        <end position="499"/>
    </location>
</feature>
<feature type="region of interest" description="Disordered" evidence="1">
    <location>
        <begin position="848"/>
        <end position="873"/>
    </location>
</feature>
<feature type="compositionally biased region" description="Polar residues" evidence="1">
    <location>
        <begin position="1052"/>
        <end position="1064"/>
    </location>
</feature>
<name>A0ABP1R7E6_9HEXA</name>
<sequence length="1185" mass="132925">MVQSSVVFLIDINGVEKESRGGNNEGGNNGQQGSHNDTMEMLPFRGEEMDEDTQKLQVENLKWLKDFVLLTLFKEANTGTDYDFGRVQWAFKFFDSSHHVDYRDGRAFMPFDYESFTSFEKQIDQRMGRACVDIKIKEEADSDIDINCSNIKFLTDALKIITGSLAWPENQNLNLSRSFNGEVVNGRNLVFACLKVPRTESDLREFADLQSISSSKDFMSVLLPSAFSTKFHHAYKIQLNFVDLRTAPVDNIMDGVKYEAESSWTGEYPRHLGKCLQYLGGGRVLAIPDLPRLRDESLKFGLVPYQKYLRLRLQQASQQNENIPSHIQRLAPKKISPECDTASVSRSLKSGPSLLESSFNNSHNHNKLLRPFRMSGTFDHDETLEYHRGIMASIKAQDRARDIERKRKRIDYEADDYYGGRYDGRHRGIIDDGDGDSVEVDSQCERDQRLESWINEGVFSAKRKKSMDHISTAVPMSRPISNQSPHVFHEPAPKLPSTRGTKMLRKVNRHSQKLTAVATHKRMSNEGMDSLKQIAQRQEKELGKIKHRLRVHLEGELDMYEDDPSTWLKTLKKQFKSFTDSVLQEDNPSLVALAQALVNNASIKFTQDRLACLRAVYKKRILVKDLLSDILLIEFSRLNTKIICARENPRDKYSPTASSSKIVQKIAFREAELQIILRLEIAWCFVEPDEDVTQDLLMEIVSLLQIIAAYRSNPPIDHFINSVLLPTYSQCNKFLRGLYKKMNIPLPSQLTIDGSPVQGNNRRDDDSSIISSTSSSVMLYPEDSASQLTVHKRRLPSTSFKRSSASNSVRKMNDASKKVKRQIMVAHPSNPKLSSSQYLMDRTDLHKKTTTGANHKSSPKRVRRNLFDVQKNDKKDSKTLITLGSSRLTKSPVFKSPRGKSPLSPSGFFRAARSRKQLILNNQSTDSRFGSPNLNAEVLCPESPATPGCDRRSVASRYAATTASGGSGERPRIIVQESPEVMKNDFDNRPMNRVASLSFYSSGCAAPKSRAWGKSEANLIAEKIKNSVDLRSGEMSAENDPLSPNDKPNGHPSESTDTPHTSLSFCDDSYVEKSQDPLPSGSNSQSLLDITGPAPGLDNPNIAALINGPYFPLSSSSITLEFGRVDPAITTSPSISNNVTGSPSNLQTPSKRVQFNLNENLVNTPSSGRRTSTGTPKSILKETHE</sequence>
<keyword evidence="3" id="KW-1185">Reference proteome</keyword>
<organism evidence="2 3">
    <name type="scientific">Orchesella dallaii</name>
    <dbReference type="NCBI Taxonomy" id="48710"/>
    <lineage>
        <taxon>Eukaryota</taxon>
        <taxon>Metazoa</taxon>
        <taxon>Ecdysozoa</taxon>
        <taxon>Arthropoda</taxon>
        <taxon>Hexapoda</taxon>
        <taxon>Collembola</taxon>
        <taxon>Entomobryomorpha</taxon>
        <taxon>Entomobryoidea</taxon>
        <taxon>Orchesellidae</taxon>
        <taxon>Orchesellinae</taxon>
        <taxon>Orchesella</taxon>
    </lineage>
</organism>
<reference evidence="2 3" key="1">
    <citation type="submission" date="2024-08" db="EMBL/GenBank/DDBJ databases">
        <authorList>
            <person name="Cucini C."/>
            <person name="Frati F."/>
        </authorList>
    </citation>
    <scope>NUCLEOTIDE SEQUENCE [LARGE SCALE GENOMIC DNA]</scope>
</reference>
<comment type="caution">
    <text evidence="2">The sequence shown here is derived from an EMBL/GenBank/DDBJ whole genome shotgun (WGS) entry which is preliminary data.</text>
</comment>
<dbReference type="EMBL" id="CAXLJM020000066">
    <property type="protein sequence ID" value="CAL8121934.1"/>
    <property type="molecule type" value="Genomic_DNA"/>
</dbReference>
<dbReference type="Proteomes" id="UP001642540">
    <property type="component" value="Unassembled WGS sequence"/>
</dbReference>
<protein>
    <recommendedName>
        <fullName evidence="4">Treslin</fullName>
    </recommendedName>
</protein>